<accession>A0A1I3TJJ0</accession>
<protein>
    <submittedName>
        <fullName evidence="2">Uncharacterized protein</fullName>
    </submittedName>
</protein>
<reference evidence="2" key="2">
    <citation type="submission" date="2016-10" db="EMBL/GenBank/DDBJ databases">
        <authorList>
            <person name="de Groot N.N."/>
        </authorList>
    </citation>
    <scope>NUCLEOTIDE SEQUENCE [LARGE SCALE GENOMIC DNA]</scope>
    <source>
        <strain evidence="2">DSM 17908</strain>
    </source>
</reference>
<sequence length="54" mass="6270">MKIFLCLGLFSNNPNIEDIIIYSNFHNDELYDIEIIVMPVSATYEALIRKNHIA</sequence>
<dbReference type="EMBL" id="NITY01000023">
    <property type="protein sequence ID" value="PHM37062.1"/>
    <property type="molecule type" value="Genomic_DNA"/>
</dbReference>
<evidence type="ECO:0000313" key="3">
    <source>
        <dbReference type="Proteomes" id="UP000198919"/>
    </source>
</evidence>
<evidence type="ECO:0000313" key="2">
    <source>
        <dbReference type="EMBL" id="SFJ71338.1"/>
    </source>
</evidence>
<reference evidence="1 4" key="3">
    <citation type="journal article" date="2017" name="Nat. Microbiol.">
        <title>Natural product diversity associated with the nematode symbionts Photorhabdus and Xenorhabdus.</title>
        <authorList>
            <person name="Tobias N.J."/>
            <person name="Wolff H."/>
            <person name="Djahanschiri B."/>
            <person name="Grundmann F."/>
            <person name="Kronenwerth M."/>
            <person name="Shi Y.M."/>
            <person name="Simonyi S."/>
            <person name="Grun P."/>
            <person name="Shapiro-Ilan D."/>
            <person name="Pidot S.J."/>
            <person name="Stinear T.P."/>
            <person name="Ebersberger I."/>
            <person name="Bode H.B."/>
        </authorList>
    </citation>
    <scope>NUCLEOTIDE SEQUENCE [LARGE SCALE GENOMIC DNA]</scope>
    <source>
        <strain evidence="1 4">DSM 17908</strain>
    </source>
</reference>
<gene>
    <name evidence="2" type="ORF">SAMN05421680_11470</name>
    <name evidence="1" type="ORF">Xmau_03986</name>
</gene>
<proteinExistence type="predicted"/>
<dbReference type="EMBL" id="FORG01000014">
    <property type="protein sequence ID" value="SFJ71338.1"/>
    <property type="molecule type" value="Genomic_DNA"/>
</dbReference>
<dbReference type="AlphaFoldDB" id="A0A1I3TJJ0"/>
<organism evidence="2 3">
    <name type="scientific">Xenorhabdus mauleonii</name>
    <dbReference type="NCBI Taxonomy" id="351675"/>
    <lineage>
        <taxon>Bacteria</taxon>
        <taxon>Pseudomonadati</taxon>
        <taxon>Pseudomonadota</taxon>
        <taxon>Gammaproteobacteria</taxon>
        <taxon>Enterobacterales</taxon>
        <taxon>Morganellaceae</taxon>
        <taxon>Xenorhabdus</taxon>
    </lineage>
</organism>
<evidence type="ECO:0000313" key="4">
    <source>
        <dbReference type="Proteomes" id="UP000224607"/>
    </source>
</evidence>
<name>A0A1I3TJJ0_9GAMM</name>
<reference evidence="3" key="1">
    <citation type="submission" date="2016-10" db="EMBL/GenBank/DDBJ databases">
        <authorList>
            <person name="Varghese N."/>
            <person name="Submissions S."/>
        </authorList>
    </citation>
    <scope>NUCLEOTIDE SEQUENCE [LARGE SCALE GENOMIC DNA]</scope>
    <source>
        <strain evidence="3">DSM 17908</strain>
    </source>
</reference>
<keyword evidence="4" id="KW-1185">Reference proteome</keyword>
<dbReference type="Proteomes" id="UP000198919">
    <property type="component" value="Unassembled WGS sequence"/>
</dbReference>
<evidence type="ECO:0000313" key="1">
    <source>
        <dbReference type="EMBL" id="PHM37062.1"/>
    </source>
</evidence>
<dbReference type="Proteomes" id="UP000224607">
    <property type="component" value="Unassembled WGS sequence"/>
</dbReference>